<dbReference type="PROSITE" id="PS50003">
    <property type="entry name" value="PH_DOMAIN"/>
    <property type="match status" value="1"/>
</dbReference>
<dbReference type="CDD" id="cd11793">
    <property type="entry name" value="SH3_ephexin1_like"/>
    <property type="match status" value="1"/>
</dbReference>
<feature type="compositionally biased region" description="Low complexity" evidence="3">
    <location>
        <begin position="422"/>
        <end position="436"/>
    </location>
</feature>
<dbReference type="Pfam" id="PF00018">
    <property type="entry name" value="SH3_1"/>
    <property type="match status" value="1"/>
</dbReference>
<dbReference type="PANTHER" id="PTHR12845">
    <property type="entry name" value="GUANINE NUCLEOTIDE EXCHANGE FACTOR"/>
    <property type="match status" value="1"/>
</dbReference>
<dbReference type="SMART" id="SM00233">
    <property type="entry name" value="PH"/>
    <property type="match status" value="1"/>
</dbReference>
<dbReference type="InterPro" id="IPR001849">
    <property type="entry name" value="PH_domain"/>
</dbReference>
<dbReference type="Pfam" id="PF00621">
    <property type="entry name" value="RhoGEF"/>
    <property type="match status" value="1"/>
</dbReference>
<dbReference type="GO" id="GO:0005085">
    <property type="term" value="F:guanyl-nucleotide exchange factor activity"/>
    <property type="evidence" value="ECO:0007669"/>
    <property type="project" value="InterPro"/>
</dbReference>
<proteinExistence type="predicted"/>
<dbReference type="InterPro" id="IPR011993">
    <property type="entry name" value="PH-like_dom_sf"/>
</dbReference>
<sequence length="951" mass="108388">MEPTNPVASRTDSYRMATQQLSVSASTSAENPDEVVELSFEEKASVSLTVKLRRGDSVSSDTIYQVIDDNYEAMPTFLRDIEFVPSDLRPKIRPPSPPVAQKTETQTDSEAEVTQKLAETYLNDDTDMYEEIGMNLPSSSTSGTSSHSEYVTSIYSAGETETCTMSTHCRCTNCQTRRSLLTTSQHELNVIEKPRIQNGSSTLGRSLGRKIRPVSTIEFDKLIKFKSDFHLNLSKKMERLRKRVMAEKSRRSVSKCTLNARQLDTDHYGHIEDDRYIYGDDWSTDGEVEIRSPELDPLNPPSLHEVMEPHLREAFPSAEPACSSSATFCPETEGLCFSPEVQELTVGLDGLSVKEDEPESKSFSSRLHNTQPLYQLYMLAEQEKILESQINEPAQMIIQKTMNLRRESSSSSSDSGLRADCSHSTTHSSSALTSSTSLRRDRLESVRYGSQRSLWCELPEVKDAGLLDQLDDETKQLQEAYFEVITSEASYLRSLNILITHFMADKAMLGSKSSDSVIANDDRKHLFSNIFAVRDCSERLLVDLETRLEESLVLDCLSDILIHHFETNFEAYIKYCSNQVYQDRTLRRLKTENSSFLSAVGRLESDKQCQGLDMRSFLMLPMQRITRYPLLIYAILERQPIGSEKHRNAAKALALANQVVSSCNEGARRMERTEQLLEVDRRLVYKDSELKRVALVSAHRHLVKRGCLYEISERGPKSLLHSRPKARHVYLFLFSDLLIITKQKMNGTYVCQDYAERRFVDTSPLEPENPKISSGLLHQLPNRPHLFLCVLMRNARGKQSEYLFSADNESDRERWLSAMRPPQSANPDERVYAEWDCPQAVAVHSYGRAQDDELDLAVGDHVNILRKMPDGWFYGERSRDGTGGWFPSSYVQQLVNDHTRAKNYRQRLRMMQAASDLRSDLPPHMSRHAKPPALIQKLRRMSNPRQLFLPN</sequence>
<evidence type="ECO:0008006" key="9">
    <source>
        <dbReference type="Google" id="ProtNLM"/>
    </source>
</evidence>
<dbReference type="Proteomes" id="UP001177023">
    <property type="component" value="Unassembled WGS sequence"/>
</dbReference>
<accession>A0AA36DH07</accession>
<dbReference type="InterPro" id="IPR047271">
    <property type="entry name" value="Ephexin-like"/>
</dbReference>
<name>A0AA36DH07_9BILA</name>
<evidence type="ECO:0000259" key="5">
    <source>
        <dbReference type="PROSITE" id="PS50003"/>
    </source>
</evidence>
<evidence type="ECO:0000256" key="2">
    <source>
        <dbReference type="PROSITE-ProRule" id="PRU00192"/>
    </source>
</evidence>
<dbReference type="SMART" id="SM00326">
    <property type="entry name" value="SH3"/>
    <property type="match status" value="1"/>
</dbReference>
<evidence type="ECO:0000259" key="6">
    <source>
        <dbReference type="PROSITE" id="PS50010"/>
    </source>
</evidence>
<dbReference type="InterPro" id="IPR035899">
    <property type="entry name" value="DBL_dom_sf"/>
</dbReference>
<feature type="region of interest" description="Disordered" evidence="3">
    <location>
        <begin position="402"/>
        <end position="436"/>
    </location>
</feature>
<evidence type="ECO:0000313" key="8">
    <source>
        <dbReference type="Proteomes" id="UP001177023"/>
    </source>
</evidence>
<organism evidence="7 8">
    <name type="scientific">Mesorhabditis spiculigera</name>
    <dbReference type="NCBI Taxonomy" id="96644"/>
    <lineage>
        <taxon>Eukaryota</taxon>
        <taxon>Metazoa</taxon>
        <taxon>Ecdysozoa</taxon>
        <taxon>Nematoda</taxon>
        <taxon>Chromadorea</taxon>
        <taxon>Rhabditida</taxon>
        <taxon>Rhabditina</taxon>
        <taxon>Rhabditomorpha</taxon>
        <taxon>Rhabditoidea</taxon>
        <taxon>Rhabditidae</taxon>
        <taxon>Mesorhabditinae</taxon>
        <taxon>Mesorhabditis</taxon>
    </lineage>
</organism>
<feature type="non-terminal residue" evidence="7">
    <location>
        <position position="1"/>
    </location>
</feature>
<dbReference type="AlphaFoldDB" id="A0AA36DH07"/>
<protein>
    <recommendedName>
        <fullName evidence="9">Ephexin-1</fullName>
    </recommendedName>
</protein>
<dbReference type="CDD" id="cd01221">
    <property type="entry name" value="PH_ephexin"/>
    <property type="match status" value="1"/>
</dbReference>
<feature type="domain" description="PH" evidence="5">
    <location>
        <begin position="701"/>
        <end position="824"/>
    </location>
</feature>
<dbReference type="PROSITE" id="PS50002">
    <property type="entry name" value="SH3"/>
    <property type="match status" value="1"/>
</dbReference>
<dbReference type="PANTHER" id="PTHR12845:SF5">
    <property type="entry name" value="EPHEXIN, ISOFORM D"/>
    <property type="match status" value="1"/>
</dbReference>
<evidence type="ECO:0000313" key="7">
    <source>
        <dbReference type="EMBL" id="CAJ0587068.1"/>
    </source>
</evidence>
<evidence type="ECO:0000256" key="3">
    <source>
        <dbReference type="SAM" id="MobiDB-lite"/>
    </source>
</evidence>
<reference evidence="7" key="1">
    <citation type="submission" date="2023-06" db="EMBL/GenBank/DDBJ databases">
        <authorList>
            <person name="Delattre M."/>
        </authorList>
    </citation>
    <scope>NUCLEOTIDE SEQUENCE</scope>
    <source>
        <strain evidence="7">AF72</strain>
    </source>
</reference>
<dbReference type="InterPro" id="IPR036028">
    <property type="entry name" value="SH3-like_dom_sf"/>
</dbReference>
<dbReference type="PROSITE" id="PS50010">
    <property type="entry name" value="DH_2"/>
    <property type="match status" value="1"/>
</dbReference>
<dbReference type="InterPro" id="IPR000219">
    <property type="entry name" value="DH_dom"/>
</dbReference>
<keyword evidence="8" id="KW-1185">Reference proteome</keyword>
<dbReference type="Gene3D" id="1.20.900.10">
    <property type="entry name" value="Dbl homology (DH) domain"/>
    <property type="match status" value="1"/>
</dbReference>
<evidence type="ECO:0000256" key="1">
    <source>
        <dbReference type="ARBA" id="ARBA00022443"/>
    </source>
</evidence>
<dbReference type="Pfam" id="PF00169">
    <property type="entry name" value="PH"/>
    <property type="match status" value="1"/>
</dbReference>
<dbReference type="EMBL" id="CATQJA010002709">
    <property type="protein sequence ID" value="CAJ0587068.1"/>
    <property type="molecule type" value="Genomic_DNA"/>
</dbReference>
<feature type="compositionally biased region" description="Polar residues" evidence="3">
    <location>
        <begin position="1"/>
        <end position="30"/>
    </location>
</feature>
<dbReference type="SMART" id="SM00325">
    <property type="entry name" value="RhoGEF"/>
    <property type="match status" value="1"/>
</dbReference>
<gene>
    <name evidence="7" type="ORF">MSPICULIGERA_LOCUS25048</name>
</gene>
<evidence type="ECO:0000259" key="4">
    <source>
        <dbReference type="PROSITE" id="PS50002"/>
    </source>
</evidence>
<dbReference type="InterPro" id="IPR001452">
    <property type="entry name" value="SH3_domain"/>
</dbReference>
<dbReference type="SUPFAM" id="SSF48065">
    <property type="entry name" value="DBL homology domain (DH-domain)"/>
    <property type="match status" value="1"/>
</dbReference>
<feature type="domain" description="SH3" evidence="4">
    <location>
        <begin position="835"/>
        <end position="896"/>
    </location>
</feature>
<dbReference type="SUPFAM" id="SSF50044">
    <property type="entry name" value="SH3-domain"/>
    <property type="match status" value="1"/>
</dbReference>
<dbReference type="SUPFAM" id="SSF50729">
    <property type="entry name" value="PH domain-like"/>
    <property type="match status" value="1"/>
</dbReference>
<feature type="region of interest" description="Disordered" evidence="3">
    <location>
        <begin position="1"/>
        <end position="32"/>
    </location>
</feature>
<dbReference type="Gene3D" id="2.30.29.30">
    <property type="entry name" value="Pleckstrin-homology domain (PH domain)/Phosphotyrosine-binding domain (PTB)"/>
    <property type="match status" value="1"/>
</dbReference>
<dbReference type="InterPro" id="IPR047270">
    <property type="entry name" value="PH_ephexin"/>
</dbReference>
<feature type="domain" description="DH" evidence="6">
    <location>
        <begin position="476"/>
        <end position="666"/>
    </location>
</feature>
<comment type="caution">
    <text evidence="7">The sequence shown here is derived from an EMBL/GenBank/DDBJ whole genome shotgun (WGS) entry which is preliminary data.</text>
</comment>
<dbReference type="CDD" id="cd00160">
    <property type="entry name" value="RhoGEF"/>
    <property type="match status" value="1"/>
</dbReference>
<keyword evidence="1 2" id="KW-0728">SH3 domain</keyword>
<feature type="region of interest" description="Disordered" evidence="3">
    <location>
        <begin position="88"/>
        <end position="111"/>
    </location>
</feature>
<dbReference type="Gene3D" id="2.30.30.40">
    <property type="entry name" value="SH3 Domains"/>
    <property type="match status" value="1"/>
</dbReference>